<evidence type="ECO:0000256" key="1">
    <source>
        <dbReference type="ARBA" id="ARBA00004651"/>
    </source>
</evidence>
<evidence type="ECO:0000256" key="4">
    <source>
        <dbReference type="ARBA" id="ARBA00022989"/>
    </source>
</evidence>
<evidence type="ECO:0000256" key="5">
    <source>
        <dbReference type="ARBA" id="ARBA00023136"/>
    </source>
</evidence>
<protein>
    <recommendedName>
        <fullName evidence="7">Glycine transporter domain-containing protein</fullName>
    </recommendedName>
</protein>
<feature type="transmembrane region" description="Helical" evidence="6">
    <location>
        <begin position="178"/>
        <end position="197"/>
    </location>
</feature>
<evidence type="ECO:0000256" key="3">
    <source>
        <dbReference type="ARBA" id="ARBA00022692"/>
    </source>
</evidence>
<name>F0QVL5_VULM7</name>
<comment type="subcellular location">
    <subcellularLocation>
        <location evidence="1">Cell membrane</location>
        <topology evidence="1">Multi-pass membrane protein</topology>
    </subcellularLocation>
</comment>
<dbReference type="GeneID" id="10288309"/>
<evidence type="ECO:0000256" key="6">
    <source>
        <dbReference type="SAM" id="Phobius"/>
    </source>
</evidence>
<evidence type="ECO:0000313" key="9">
    <source>
        <dbReference type="Proteomes" id="UP000007485"/>
    </source>
</evidence>
<feature type="transmembrane region" description="Helical" evidence="6">
    <location>
        <begin position="63"/>
        <end position="84"/>
    </location>
</feature>
<evidence type="ECO:0000259" key="7">
    <source>
        <dbReference type="Pfam" id="PF03458"/>
    </source>
</evidence>
<dbReference type="STRING" id="985053.VMUT_0657"/>
<keyword evidence="5 6" id="KW-0472">Membrane</keyword>
<keyword evidence="9" id="KW-1185">Reference proteome</keyword>
<proteinExistence type="predicted"/>
<accession>F0QVL5</accession>
<dbReference type="RefSeq" id="WP_013604031.1">
    <property type="nucleotide sequence ID" value="NC_015151.1"/>
</dbReference>
<dbReference type="Pfam" id="PF03458">
    <property type="entry name" value="Gly_transporter"/>
    <property type="match status" value="2"/>
</dbReference>
<keyword evidence="4 6" id="KW-1133">Transmembrane helix</keyword>
<dbReference type="InterPro" id="IPR005115">
    <property type="entry name" value="Gly_transporter"/>
</dbReference>
<organism evidence="8 9">
    <name type="scientific">Vulcanisaeta moutnovskia (strain 768-28)</name>
    <dbReference type="NCBI Taxonomy" id="985053"/>
    <lineage>
        <taxon>Archaea</taxon>
        <taxon>Thermoproteota</taxon>
        <taxon>Thermoprotei</taxon>
        <taxon>Thermoproteales</taxon>
        <taxon>Thermoproteaceae</taxon>
        <taxon>Vulcanisaeta</taxon>
    </lineage>
</organism>
<gene>
    <name evidence="8" type="ordered locus">VMUT_0657</name>
</gene>
<feature type="transmembrane region" description="Helical" evidence="6">
    <location>
        <begin position="120"/>
        <end position="141"/>
    </location>
</feature>
<dbReference type="KEGG" id="vmo:VMUT_0657"/>
<evidence type="ECO:0000313" key="8">
    <source>
        <dbReference type="EMBL" id="ADY00868.1"/>
    </source>
</evidence>
<feature type="domain" description="Glycine transporter" evidence="7">
    <location>
        <begin position="10"/>
        <end position="84"/>
    </location>
</feature>
<feature type="domain" description="Glycine transporter" evidence="7">
    <location>
        <begin position="96"/>
        <end position="169"/>
    </location>
</feature>
<dbReference type="PANTHER" id="PTHR30506">
    <property type="entry name" value="INNER MEMBRANE PROTEIN"/>
    <property type="match status" value="1"/>
</dbReference>
<feature type="transmembrane region" description="Helical" evidence="6">
    <location>
        <begin position="32"/>
        <end position="51"/>
    </location>
</feature>
<keyword evidence="2" id="KW-1003">Cell membrane</keyword>
<sequence length="228" mass="24242">MGFVNLLINIFNYIGIMAFAASGAFKAYEKDLDILGGVVLGSSVALAGGIIRDILIGVFPPTNIVYLPYPIMAIIASLMAYVFYPCISRYRNALMYADAIGLGTFSAVGAEIAAEHGLNILGVILMAAVTATGGGVVRDVLAGEIPTIFRRDIYATVAVLGGIIYLVFRSLLGSETAVFATAIIIIITRFVIIMKGLDKAYVTVHLSTHSKSENVKSTEQRGVNPRSS</sequence>
<dbReference type="Proteomes" id="UP000007485">
    <property type="component" value="Chromosome"/>
</dbReference>
<dbReference type="PANTHER" id="PTHR30506:SF3">
    <property type="entry name" value="UPF0126 INNER MEMBRANE PROTEIN YADS-RELATED"/>
    <property type="match status" value="1"/>
</dbReference>
<dbReference type="OrthoDB" id="116318at2157"/>
<feature type="transmembrane region" description="Helical" evidence="6">
    <location>
        <begin position="96"/>
        <end position="114"/>
    </location>
</feature>
<reference evidence="8 9" key="1">
    <citation type="journal article" date="2011" name="J. Bacteriol.">
        <title>Complete genome sequence of 'Vulcanisaeta moutnovskia' strain 768-28, a novel member of the hyperthermophilic crenarchaeal genus vulcanisaeta.</title>
        <authorList>
            <person name="Gumerov V.M."/>
            <person name="Mardanov A.V."/>
            <person name="Beletsky A.V."/>
            <person name="Prokofeva M.I."/>
            <person name="Bonch-Osmolovskaya E.A."/>
            <person name="Ravin N.V."/>
            <person name="Skryabin K.G."/>
        </authorList>
    </citation>
    <scope>NUCLEOTIDE SEQUENCE [LARGE SCALE GENOMIC DNA]</scope>
    <source>
        <strain evidence="8 9">768-28</strain>
    </source>
</reference>
<dbReference type="EMBL" id="CP002529">
    <property type="protein sequence ID" value="ADY00868.1"/>
    <property type="molecule type" value="Genomic_DNA"/>
</dbReference>
<feature type="transmembrane region" description="Helical" evidence="6">
    <location>
        <begin position="6"/>
        <end position="25"/>
    </location>
</feature>
<dbReference type="AlphaFoldDB" id="F0QVL5"/>
<keyword evidence="3 6" id="KW-0812">Transmembrane</keyword>
<dbReference type="GO" id="GO:0005886">
    <property type="term" value="C:plasma membrane"/>
    <property type="evidence" value="ECO:0007669"/>
    <property type="project" value="UniProtKB-SubCell"/>
</dbReference>
<evidence type="ECO:0000256" key="2">
    <source>
        <dbReference type="ARBA" id="ARBA00022475"/>
    </source>
</evidence>
<dbReference type="eggNOG" id="arCOG04641">
    <property type="taxonomic scope" value="Archaea"/>
</dbReference>
<feature type="transmembrane region" description="Helical" evidence="6">
    <location>
        <begin position="153"/>
        <end position="172"/>
    </location>
</feature>
<dbReference type="HOGENOM" id="CLU_064906_2_1_2"/>